<dbReference type="HOGENOM" id="CLU_2130968_0_0_9"/>
<dbReference type="AlphaFoldDB" id="A0A089LC91"/>
<dbReference type="Pfam" id="PF08818">
    <property type="entry name" value="DUF1801"/>
    <property type="match status" value="1"/>
</dbReference>
<feature type="domain" description="YdhG-like" evidence="1">
    <location>
        <begin position="18"/>
        <end position="110"/>
    </location>
</feature>
<dbReference type="EMBL" id="CP009285">
    <property type="protein sequence ID" value="AIQ58432.1"/>
    <property type="molecule type" value="Genomic_DNA"/>
</dbReference>
<evidence type="ECO:0000313" key="2">
    <source>
        <dbReference type="EMBL" id="AIQ58432.1"/>
    </source>
</evidence>
<keyword evidence="3" id="KW-1185">Reference proteome</keyword>
<organism evidence="2 3">
    <name type="scientific">Paenibacillus borealis</name>
    <dbReference type="NCBI Taxonomy" id="160799"/>
    <lineage>
        <taxon>Bacteria</taxon>
        <taxon>Bacillati</taxon>
        <taxon>Bacillota</taxon>
        <taxon>Bacilli</taxon>
        <taxon>Bacillales</taxon>
        <taxon>Paenibacillaceae</taxon>
        <taxon>Paenibacillus</taxon>
    </lineage>
</organism>
<evidence type="ECO:0000313" key="3">
    <source>
        <dbReference type="Proteomes" id="UP000029518"/>
    </source>
</evidence>
<dbReference type="SUPFAM" id="SSF159888">
    <property type="entry name" value="YdhG-like"/>
    <property type="match status" value="1"/>
</dbReference>
<dbReference type="RefSeq" id="WP_042213349.1">
    <property type="nucleotide sequence ID" value="NZ_CP009285.1"/>
</dbReference>
<accession>A0A089LC91</accession>
<dbReference type="KEGG" id="pbd:PBOR_16935"/>
<dbReference type="Gene3D" id="3.90.1150.200">
    <property type="match status" value="1"/>
</dbReference>
<sequence length="114" mass="12671">MNEEVTNFIAQIKVPWQAEICSRLREVIHESIPEVTERIQYGKPHFLKNGKYAAVISTAKGWVSFSIFNAAALEVPEGQFETGSGDRLTTKLLEGKTVDYELLSSLLKQASASL</sequence>
<proteinExistence type="predicted"/>
<gene>
    <name evidence="2" type="ORF">PBOR_16935</name>
</gene>
<protein>
    <recommendedName>
        <fullName evidence="1">YdhG-like domain-containing protein</fullName>
    </recommendedName>
</protein>
<dbReference type="InterPro" id="IPR014922">
    <property type="entry name" value="YdhG-like"/>
</dbReference>
<reference evidence="2" key="1">
    <citation type="submission" date="2014-08" db="EMBL/GenBank/DDBJ databases">
        <title>Comparative genomics of the Paenibacillus odorifer group.</title>
        <authorList>
            <person name="den Bakker H.C."/>
            <person name="Tsai Y.-C.Y.-C."/>
            <person name="Martin N."/>
            <person name="Korlach J."/>
            <person name="Wiedmann M."/>
        </authorList>
    </citation>
    <scope>NUCLEOTIDE SEQUENCE [LARGE SCALE GENOMIC DNA]</scope>
    <source>
        <strain evidence="2">DSM 13188</strain>
    </source>
</reference>
<dbReference type="Proteomes" id="UP000029518">
    <property type="component" value="Chromosome"/>
</dbReference>
<evidence type="ECO:0000259" key="1">
    <source>
        <dbReference type="Pfam" id="PF08818"/>
    </source>
</evidence>
<dbReference type="OrthoDB" id="9811812at2"/>
<name>A0A089LC91_PAEBO</name>